<gene>
    <name evidence="1" type="ORF">AWJ14_04045</name>
</gene>
<protein>
    <submittedName>
        <fullName evidence="1">Uncharacterized protein</fullName>
    </submittedName>
</protein>
<proteinExistence type="predicted"/>
<name>A0A1C1YX25_9HYPH</name>
<evidence type="ECO:0000313" key="1">
    <source>
        <dbReference type="EMBL" id="OCW58027.1"/>
    </source>
</evidence>
<sequence>MSAHPAPGAAIDGLLVIDHARNLEAVDAREFRYHRREIALSNLGFAGEVPALARQADIPLYVYEARTEHPPVEGPCAILRSYLDAVMQGFLHEFGEAGLHRFVDETEAFDMPIHEDRHAPVYARAVTLTPAEVVLFDAALSSRQAARKS</sequence>
<dbReference type="EMBL" id="LQZT01000012">
    <property type="protein sequence ID" value="OCW58027.1"/>
    <property type="molecule type" value="Genomic_DNA"/>
</dbReference>
<accession>A0A1C1YX25</accession>
<dbReference type="Proteomes" id="UP000094795">
    <property type="component" value="Unassembled WGS sequence"/>
</dbReference>
<keyword evidence="2" id="KW-1185">Reference proteome</keyword>
<organism evidence="1 2">
    <name type="scientific">Hoeflea olei</name>
    <dbReference type="NCBI Taxonomy" id="1480615"/>
    <lineage>
        <taxon>Bacteria</taxon>
        <taxon>Pseudomonadati</taxon>
        <taxon>Pseudomonadota</taxon>
        <taxon>Alphaproteobacteria</taxon>
        <taxon>Hyphomicrobiales</taxon>
        <taxon>Rhizobiaceae</taxon>
        <taxon>Hoeflea</taxon>
    </lineage>
</organism>
<comment type="caution">
    <text evidence="1">The sequence shown here is derived from an EMBL/GenBank/DDBJ whole genome shotgun (WGS) entry which is preliminary data.</text>
</comment>
<evidence type="ECO:0000313" key="2">
    <source>
        <dbReference type="Proteomes" id="UP000094795"/>
    </source>
</evidence>
<dbReference type="STRING" id="1480615.AWJ14_04045"/>
<reference evidence="1 2" key="1">
    <citation type="submission" date="2015-12" db="EMBL/GenBank/DDBJ databases">
        <authorList>
            <person name="Shamseldin A."/>
            <person name="Moawad H."/>
            <person name="Abd El-Rahim W.M."/>
            <person name="Sadowsky M.J."/>
        </authorList>
    </citation>
    <scope>NUCLEOTIDE SEQUENCE [LARGE SCALE GENOMIC DNA]</scope>
    <source>
        <strain evidence="1 2">JC234</strain>
    </source>
</reference>
<dbReference type="AlphaFoldDB" id="A0A1C1YX25"/>